<feature type="signal peptide" evidence="1">
    <location>
        <begin position="1"/>
        <end position="23"/>
    </location>
</feature>
<keyword evidence="3" id="KW-1185">Reference proteome</keyword>
<feature type="chain" id="PRO_5037984452" description="DUF3558 domain-containing protein" evidence="1">
    <location>
        <begin position="24"/>
        <end position="176"/>
    </location>
</feature>
<gene>
    <name evidence="2" type="ORF">J9260_03525</name>
</gene>
<evidence type="ECO:0000313" key="3">
    <source>
        <dbReference type="Proteomes" id="UP000672009"/>
    </source>
</evidence>
<keyword evidence="1" id="KW-0732">Signal</keyword>
<dbReference type="KEGG" id="tun:J9260_03525"/>
<dbReference type="EMBL" id="CP072793">
    <property type="protein sequence ID" value="QTR54178.1"/>
    <property type="molecule type" value="Genomic_DNA"/>
</dbReference>
<evidence type="ECO:0008006" key="4">
    <source>
        <dbReference type="Google" id="ProtNLM"/>
    </source>
</evidence>
<dbReference type="RefSeq" id="WP_210219678.1">
    <property type="nucleotide sequence ID" value="NZ_CP072793.1"/>
</dbReference>
<evidence type="ECO:0000256" key="1">
    <source>
        <dbReference type="SAM" id="SignalP"/>
    </source>
</evidence>
<organism evidence="2 3">
    <name type="scientific">Thiothrix unzii</name>
    <dbReference type="NCBI Taxonomy" id="111769"/>
    <lineage>
        <taxon>Bacteria</taxon>
        <taxon>Pseudomonadati</taxon>
        <taxon>Pseudomonadota</taxon>
        <taxon>Gammaproteobacteria</taxon>
        <taxon>Thiotrichales</taxon>
        <taxon>Thiotrichaceae</taxon>
        <taxon>Thiothrix</taxon>
    </lineage>
</organism>
<dbReference type="AlphaFoldDB" id="A0A975FAS4"/>
<accession>A0A975FAS4</accession>
<sequence>MKKYNKIFATVFFLTLLPLSACGKGATEPQAEKASEIKPVDVCNLLTQVEVDSLFGKSVGAGKPDSAVPHVQGCIWPATGIPSFILQVLPAPASVHSSIDPGESYQVIDLEGLGDQAAVAIQQANPQYGTATGVAILGLAKGDYMVTLSPVRLDIQESSPQFELLKKLANNAVQKL</sequence>
<proteinExistence type="predicted"/>
<name>A0A975FAS4_9GAMM</name>
<reference evidence="2" key="1">
    <citation type="submission" date="2021-04" db="EMBL/GenBank/DDBJ databases">
        <title>Genomics, taxonomy and metabolism of representatives of sulfur bacteria of the genus Thiothrix: Thiothrix fructosivorans QT, Thiothrix unzii A1T and three new species, Thiothrix subterranea sp. nov., Thiothrix litoralis sp. nov. and 'Candidatus Thiothrix anitrata' sp. nov.</title>
        <authorList>
            <person name="Ravin N.V."/>
            <person name="Smolyakov D."/>
            <person name="Rudenko T.S."/>
            <person name="Mardanov A.V."/>
            <person name="Beletsky A.V."/>
            <person name="Markov N.D."/>
            <person name="Fomenkov A.I."/>
            <person name="Roberts R.J."/>
            <person name="Karnachuk O.V."/>
            <person name="Novikov A."/>
            <person name="Grabovich M.Y."/>
        </authorList>
    </citation>
    <scope>NUCLEOTIDE SEQUENCE</scope>
    <source>
        <strain evidence="2">A1</strain>
    </source>
</reference>
<dbReference type="Proteomes" id="UP000672009">
    <property type="component" value="Chromosome"/>
</dbReference>
<protein>
    <recommendedName>
        <fullName evidence="4">DUF3558 domain-containing protein</fullName>
    </recommendedName>
</protein>
<evidence type="ECO:0000313" key="2">
    <source>
        <dbReference type="EMBL" id="QTR54178.1"/>
    </source>
</evidence>